<dbReference type="InterPro" id="IPR025564">
    <property type="entry name" value="CAAD_dom"/>
</dbReference>
<feature type="transmembrane region" description="Helical" evidence="2">
    <location>
        <begin position="42"/>
        <end position="61"/>
    </location>
</feature>
<gene>
    <name evidence="4" type="ORF">OSTQU699_LOCUS6249</name>
</gene>
<sequence>IQHRRAVVEATSGKSSFDPSEKIDDFTSYLEKQWEETEQKPAAVAVILAGLVALYAVNGVVGSVEKIPIFGFVFEIVGILVSGWFAFRYLVFESDRAEFKQTFDDFISKIKGN</sequence>
<feature type="transmembrane region" description="Helical" evidence="2">
    <location>
        <begin position="67"/>
        <end position="91"/>
    </location>
</feature>
<dbReference type="PANTHER" id="PTHR33222:SF3">
    <property type="entry name" value="PROTEIN CURVATURE THYLAKOID 1C, CHLOROPLASTIC"/>
    <property type="match status" value="1"/>
</dbReference>
<comment type="subcellular location">
    <subcellularLocation>
        <location evidence="1">Membrane</location>
        <topology evidence="1">Multi-pass membrane protein</topology>
    </subcellularLocation>
</comment>
<dbReference type="InterPro" id="IPR033344">
    <property type="entry name" value="CURT1"/>
</dbReference>
<evidence type="ECO:0000313" key="4">
    <source>
        <dbReference type="EMBL" id="CAD7700890.1"/>
    </source>
</evidence>
<dbReference type="EMBL" id="CAJHUC010001374">
    <property type="protein sequence ID" value="CAD7700890.1"/>
    <property type="molecule type" value="Genomic_DNA"/>
</dbReference>
<dbReference type="Proteomes" id="UP000708148">
    <property type="component" value="Unassembled WGS sequence"/>
</dbReference>
<keyword evidence="5" id="KW-1185">Reference proteome</keyword>
<keyword evidence="2" id="KW-0472">Membrane</keyword>
<protein>
    <recommendedName>
        <fullName evidence="3">Cyanobacterial aminoacyl-tRNA synthetase CAAD domain-containing protein</fullName>
    </recommendedName>
</protein>
<dbReference type="PANTHER" id="PTHR33222">
    <property type="match status" value="1"/>
</dbReference>
<dbReference type="OrthoDB" id="514631at2759"/>
<keyword evidence="2" id="KW-0812">Transmembrane</keyword>
<evidence type="ECO:0000256" key="2">
    <source>
        <dbReference type="SAM" id="Phobius"/>
    </source>
</evidence>
<proteinExistence type="predicted"/>
<keyword evidence="2" id="KW-1133">Transmembrane helix</keyword>
<dbReference type="Pfam" id="PF14159">
    <property type="entry name" value="CAAD"/>
    <property type="match status" value="1"/>
</dbReference>
<name>A0A8S1IZS9_9CHLO</name>
<reference evidence="4" key="1">
    <citation type="submission" date="2020-12" db="EMBL/GenBank/DDBJ databases">
        <authorList>
            <person name="Iha C."/>
        </authorList>
    </citation>
    <scope>NUCLEOTIDE SEQUENCE</scope>
</reference>
<dbReference type="AlphaFoldDB" id="A0A8S1IZS9"/>
<feature type="non-terminal residue" evidence="4">
    <location>
        <position position="113"/>
    </location>
</feature>
<evidence type="ECO:0000256" key="1">
    <source>
        <dbReference type="ARBA" id="ARBA00004141"/>
    </source>
</evidence>
<feature type="domain" description="Cyanobacterial aminoacyl-tRNA synthetase CAAD" evidence="3">
    <location>
        <begin position="29"/>
        <end position="112"/>
    </location>
</feature>
<organism evidence="4 5">
    <name type="scientific">Ostreobium quekettii</name>
    <dbReference type="NCBI Taxonomy" id="121088"/>
    <lineage>
        <taxon>Eukaryota</taxon>
        <taxon>Viridiplantae</taxon>
        <taxon>Chlorophyta</taxon>
        <taxon>core chlorophytes</taxon>
        <taxon>Ulvophyceae</taxon>
        <taxon>TCBD clade</taxon>
        <taxon>Bryopsidales</taxon>
        <taxon>Ostreobineae</taxon>
        <taxon>Ostreobiaceae</taxon>
        <taxon>Ostreobium</taxon>
    </lineage>
</organism>
<evidence type="ECO:0000259" key="3">
    <source>
        <dbReference type="Pfam" id="PF14159"/>
    </source>
</evidence>
<evidence type="ECO:0000313" key="5">
    <source>
        <dbReference type="Proteomes" id="UP000708148"/>
    </source>
</evidence>
<dbReference type="GO" id="GO:0009535">
    <property type="term" value="C:chloroplast thylakoid membrane"/>
    <property type="evidence" value="ECO:0007669"/>
    <property type="project" value="TreeGrafter"/>
</dbReference>
<comment type="caution">
    <text evidence="4">The sequence shown here is derived from an EMBL/GenBank/DDBJ whole genome shotgun (WGS) entry which is preliminary data.</text>
</comment>
<accession>A0A8S1IZS9</accession>